<feature type="domain" description="Response regulatory" evidence="7">
    <location>
        <begin position="8"/>
        <end position="124"/>
    </location>
</feature>
<dbReference type="InterPro" id="IPR011006">
    <property type="entry name" value="CheY-like_superfamily"/>
</dbReference>
<dbReference type="PROSITE" id="PS00622">
    <property type="entry name" value="HTH_LUXR_1"/>
    <property type="match status" value="1"/>
</dbReference>
<feature type="modified residue" description="4-aspartylphosphate" evidence="5">
    <location>
        <position position="59"/>
    </location>
</feature>
<evidence type="ECO:0000313" key="8">
    <source>
        <dbReference type="EMBL" id="MCQ4079286.1"/>
    </source>
</evidence>
<dbReference type="SUPFAM" id="SSF52172">
    <property type="entry name" value="CheY-like"/>
    <property type="match status" value="1"/>
</dbReference>
<keyword evidence="1 5" id="KW-0597">Phosphoprotein</keyword>
<evidence type="ECO:0000259" key="6">
    <source>
        <dbReference type="PROSITE" id="PS50043"/>
    </source>
</evidence>
<evidence type="ECO:0000256" key="3">
    <source>
        <dbReference type="ARBA" id="ARBA00023125"/>
    </source>
</evidence>
<dbReference type="SMART" id="SM00448">
    <property type="entry name" value="REC"/>
    <property type="match status" value="1"/>
</dbReference>
<keyword evidence="4" id="KW-0804">Transcription</keyword>
<dbReference type="PRINTS" id="PR00038">
    <property type="entry name" value="HTHLUXR"/>
</dbReference>
<comment type="caution">
    <text evidence="8">The sequence shown here is derived from an EMBL/GenBank/DDBJ whole genome shotgun (WGS) entry which is preliminary data.</text>
</comment>
<evidence type="ECO:0000313" key="9">
    <source>
        <dbReference type="Proteomes" id="UP001057702"/>
    </source>
</evidence>
<dbReference type="InterPro" id="IPR001789">
    <property type="entry name" value="Sig_transdc_resp-reg_receiver"/>
</dbReference>
<dbReference type="InterPro" id="IPR000792">
    <property type="entry name" value="Tscrpt_reg_LuxR_C"/>
</dbReference>
<keyword evidence="2" id="KW-0805">Transcription regulation</keyword>
<reference evidence="8" key="1">
    <citation type="submission" date="2022-06" db="EMBL/GenBank/DDBJ databases">
        <title>Draft genome sequence of Streptomyces sp. RB6PN25 isolated from peat swamp forest in Thailand.</title>
        <authorList>
            <person name="Duangmal K."/>
            <person name="Klaysubun C."/>
        </authorList>
    </citation>
    <scope>NUCLEOTIDE SEQUENCE</scope>
    <source>
        <strain evidence="8">RB6PN25</strain>
    </source>
</reference>
<organism evidence="8 9">
    <name type="scientific">Streptomyces humicola</name>
    <dbReference type="NCBI Taxonomy" id="2953240"/>
    <lineage>
        <taxon>Bacteria</taxon>
        <taxon>Bacillati</taxon>
        <taxon>Actinomycetota</taxon>
        <taxon>Actinomycetes</taxon>
        <taxon>Kitasatosporales</taxon>
        <taxon>Streptomycetaceae</taxon>
        <taxon>Streptomyces</taxon>
    </lineage>
</organism>
<dbReference type="EMBL" id="JANFNG010000001">
    <property type="protein sequence ID" value="MCQ4079286.1"/>
    <property type="molecule type" value="Genomic_DNA"/>
</dbReference>
<dbReference type="RefSeq" id="WP_255918138.1">
    <property type="nucleotide sequence ID" value="NZ_JANFNG010000001.1"/>
</dbReference>
<evidence type="ECO:0000256" key="5">
    <source>
        <dbReference type="PROSITE-ProRule" id="PRU00169"/>
    </source>
</evidence>
<keyword evidence="9" id="KW-1185">Reference proteome</keyword>
<gene>
    <name evidence="8" type="ORF">NGB36_01330</name>
</gene>
<dbReference type="PROSITE" id="PS50110">
    <property type="entry name" value="RESPONSE_REGULATORY"/>
    <property type="match status" value="1"/>
</dbReference>
<name>A0ABT1PNN9_9ACTN</name>
<dbReference type="Pfam" id="PF00072">
    <property type="entry name" value="Response_reg"/>
    <property type="match status" value="1"/>
</dbReference>
<dbReference type="InterPro" id="IPR058245">
    <property type="entry name" value="NreC/VraR/RcsB-like_REC"/>
</dbReference>
<dbReference type="InterPro" id="IPR039420">
    <property type="entry name" value="WalR-like"/>
</dbReference>
<evidence type="ECO:0000256" key="4">
    <source>
        <dbReference type="ARBA" id="ARBA00023163"/>
    </source>
</evidence>
<proteinExistence type="predicted"/>
<dbReference type="CDD" id="cd06170">
    <property type="entry name" value="LuxR_C_like"/>
    <property type="match status" value="1"/>
</dbReference>
<dbReference type="SMART" id="SM00421">
    <property type="entry name" value="HTH_LUXR"/>
    <property type="match status" value="1"/>
</dbReference>
<dbReference type="InterPro" id="IPR016032">
    <property type="entry name" value="Sig_transdc_resp-reg_C-effctor"/>
</dbReference>
<dbReference type="SUPFAM" id="SSF46894">
    <property type="entry name" value="C-terminal effector domain of the bipartite response regulators"/>
    <property type="match status" value="1"/>
</dbReference>
<evidence type="ECO:0000256" key="2">
    <source>
        <dbReference type="ARBA" id="ARBA00023015"/>
    </source>
</evidence>
<dbReference type="PROSITE" id="PS50043">
    <property type="entry name" value="HTH_LUXR_2"/>
    <property type="match status" value="1"/>
</dbReference>
<dbReference type="Pfam" id="PF00196">
    <property type="entry name" value="GerE"/>
    <property type="match status" value="1"/>
</dbReference>
<dbReference type="Proteomes" id="UP001057702">
    <property type="component" value="Unassembled WGS sequence"/>
</dbReference>
<evidence type="ECO:0000256" key="1">
    <source>
        <dbReference type="ARBA" id="ARBA00022553"/>
    </source>
</evidence>
<evidence type="ECO:0000259" key="7">
    <source>
        <dbReference type="PROSITE" id="PS50110"/>
    </source>
</evidence>
<dbReference type="PANTHER" id="PTHR43214:SF24">
    <property type="entry name" value="TRANSCRIPTIONAL REGULATORY PROTEIN NARL-RELATED"/>
    <property type="match status" value="1"/>
</dbReference>
<dbReference type="PANTHER" id="PTHR43214">
    <property type="entry name" value="TWO-COMPONENT RESPONSE REGULATOR"/>
    <property type="match status" value="1"/>
</dbReference>
<sequence length="224" mass="23935">MTEDRTITLVVVDDQATVREALAVMLGLAEDVTVVATATNGAEAVEAAERYHPDVLLMDLNMPVMDGVEATGRIHRAEPDTTVLVLTTFDDDESILAALHAGASGYLTKEAGRATILHAVRTAAQGQTVLAPAVQRRLLTLASRPMPGAPPEDRGVDLTAREREILGLIGEGLRNPQIAAKLVISEATVKTHINNLFAKAGFHSRADAVRYALRNQRSGEASQQ</sequence>
<dbReference type="CDD" id="cd17535">
    <property type="entry name" value="REC_NarL-like"/>
    <property type="match status" value="1"/>
</dbReference>
<feature type="domain" description="HTH luxR-type" evidence="6">
    <location>
        <begin position="151"/>
        <end position="216"/>
    </location>
</feature>
<dbReference type="Gene3D" id="3.40.50.2300">
    <property type="match status" value="1"/>
</dbReference>
<keyword evidence="3" id="KW-0238">DNA-binding</keyword>
<protein>
    <submittedName>
        <fullName evidence="8">Response regulator transcription factor</fullName>
    </submittedName>
</protein>
<accession>A0ABT1PNN9</accession>